<dbReference type="EMBL" id="SFCI01000343">
    <property type="protein sequence ID" value="TFY80408.1"/>
    <property type="molecule type" value="Genomic_DNA"/>
</dbReference>
<proteinExistence type="predicted"/>
<reference evidence="2 3" key="1">
    <citation type="submission" date="2019-02" db="EMBL/GenBank/DDBJ databases">
        <title>Genome sequencing of the rare red list fungi Hericium alpestre (H. flagellum).</title>
        <authorList>
            <person name="Buettner E."/>
            <person name="Kellner H."/>
        </authorList>
    </citation>
    <scope>NUCLEOTIDE SEQUENCE [LARGE SCALE GENOMIC DNA]</scope>
    <source>
        <strain evidence="2 3">DSM 108284</strain>
    </source>
</reference>
<organism evidence="2 3">
    <name type="scientific">Hericium alpestre</name>
    <dbReference type="NCBI Taxonomy" id="135208"/>
    <lineage>
        <taxon>Eukaryota</taxon>
        <taxon>Fungi</taxon>
        <taxon>Dikarya</taxon>
        <taxon>Basidiomycota</taxon>
        <taxon>Agaricomycotina</taxon>
        <taxon>Agaricomycetes</taxon>
        <taxon>Russulales</taxon>
        <taxon>Hericiaceae</taxon>
        <taxon>Hericium</taxon>
    </lineage>
</organism>
<protein>
    <submittedName>
        <fullName evidence="2">Uncharacterized protein</fullName>
    </submittedName>
</protein>
<evidence type="ECO:0000313" key="2">
    <source>
        <dbReference type="EMBL" id="TFY80408.1"/>
    </source>
</evidence>
<feature type="transmembrane region" description="Helical" evidence="1">
    <location>
        <begin position="116"/>
        <end position="135"/>
    </location>
</feature>
<dbReference type="OrthoDB" id="3364107at2759"/>
<accession>A0A4Z0A3Z3</accession>
<sequence>MVFLLVARKVVLSFSVVLAFAILVLSSLLIYADNVNRMLELPNGNATAALAVGASVIHMCTILPMLVLDLIKRRCILSTVLVEAIWLWVMWIMWLAWLSSGCYKVKFLEIFCFINWIQLMIYTNTLFTLAVIGHLRGQPIWMSSVRDAPILSSPLALTMPSEPQFKPGFSHSTTISNAINYTT</sequence>
<keyword evidence="3" id="KW-1185">Reference proteome</keyword>
<keyword evidence="1" id="KW-1133">Transmembrane helix</keyword>
<evidence type="ECO:0000313" key="3">
    <source>
        <dbReference type="Proteomes" id="UP000298061"/>
    </source>
</evidence>
<keyword evidence="1" id="KW-0472">Membrane</keyword>
<dbReference type="STRING" id="135208.A0A4Z0A3Z3"/>
<feature type="transmembrane region" description="Helical" evidence="1">
    <location>
        <begin position="48"/>
        <end position="68"/>
    </location>
</feature>
<feature type="transmembrane region" description="Helical" evidence="1">
    <location>
        <begin position="75"/>
        <end position="96"/>
    </location>
</feature>
<gene>
    <name evidence="2" type="ORF">EWM64_g3599</name>
</gene>
<comment type="caution">
    <text evidence="2">The sequence shown here is derived from an EMBL/GenBank/DDBJ whole genome shotgun (WGS) entry which is preliminary data.</text>
</comment>
<evidence type="ECO:0000256" key="1">
    <source>
        <dbReference type="SAM" id="Phobius"/>
    </source>
</evidence>
<name>A0A4Z0A3Z3_9AGAM</name>
<dbReference type="AlphaFoldDB" id="A0A4Z0A3Z3"/>
<keyword evidence="1" id="KW-0812">Transmembrane</keyword>
<dbReference type="Proteomes" id="UP000298061">
    <property type="component" value="Unassembled WGS sequence"/>
</dbReference>